<feature type="repeat" description="WD" evidence="1">
    <location>
        <begin position="1"/>
        <end position="26"/>
    </location>
</feature>
<evidence type="ECO:0000256" key="1">
    <source>
        <dbReference type="PROSITE-ProRule" id="PRU00221"/>
    </source>
</evidence>
<dbReference type="InterPro" id="IPR026960">
    <property type="entry name" value="RVT-Znf"/>
</dbReference>
<keyword evidence="4" id="KW-1185">Reference proteome</keyword>
<organism evidence="3 4">
    <name type="scientific">Acorus calamus</name>
    <name type="common">Sweet flag</name>
    <dbReference type="NCBI Taxonomy" id="4465"/>
    <lineage>
        <taxon>Eukaryota</taxon>
        <taxon>Viridiplantae</taxon>
        <taxon>Streptophyta</taxon>
        <taxon>Embryophyta</taxon>
        <taxon>Tracheophyta</taxon>
        <taxon>Spermatophyta</taxon>
        <taxon>Magnoliopsida</taxon>
        <taxon>Liliopsida</taxon>
        <taxon>Acoraceae</taxon>
        <taxon>Acorus</taxon>
    </lineage>
</organism>
<protein>
    <recommendedName>
        <fullName evidence="2">Reverse transcriptase zinc-binding domain-containing protein</fullName>
    </recommendedName>
</protein>
<evidence type="ECO:0000259" key="2">
    <source>
        <dbReference type="Pfam" id="PF13966"/>
    </source>
</evidence>
<keyword evidence="1" id="KW-0853">WD repeat</keyword>
<name>A0AAV9E763_ACOCL</name>
<evidence type="ECO:0000313" key="3">
    <source>
        <dbReference type="EMBL" id="KAK1307792.1"/>
    </source>
</evidence>
<reference evidence="3" key="1">
    <citation type="journal article" date="2023" name="Nat. Commun.">
        <title>Diploid and tetraploid genomes of Acorus and the evolution of monocots.</title>
        <authorList>
            <person name="Ma L."/>
            <person name="Liu K.W."/>
            <person name="Li Z."/>
            <person name="Hsiao Y.Y."/>
            <person name="Qi Y."/>
            <person name="Fu T."/>
            <person name="Tang G.D."/>
            <person name="Zhang D."/>
            <person name="Sun W.H."/>
            <person name="Liu D.K."/>
            <person name="Li Y."/>
            <person name="Chen G.Z."/>
            <person name="Liu X.D."/>
            <person name="Liao X.Y."/>
            <person name="Jiang Y.T."/>
            <person name="Yu X."/>
            <person name="Hao Y."/>
            <person name="Huang J."/>
            <person name="Zhao X.W."/>
            <person name="Ke S."/>
            <person name="Chen Y.Y."/>
            <person name="Wu W.L."/>
            <person name="Hsu J.L."/>
            <person name="Lin Y.F."/>
            <person name="Huang M.D."/>
            <person name="Li C.Y."/>
            <person name="Huang L."/>
            <person name="Wang Z.W."/>
            <person name="Zhao X."/>
            <person name="Zhong W.Y."/>
            <person name="Peng D.H."/>
            <person name="Ahmad S."/>
            <person name="Lan S."/>
            <person name="Zhang J.S."/>
            <person name="Tsai W.C."/>
            <person name="Van de Peer Y."/>
            <person name="Liu Z.J."/>
        </authorList>
    </citation>
    <scope>NUCLEOTIDE SEQUENCE</scope>
    <source>
        <strain evidence="3">CP</strain>
    </source>
</reference>
<dbReference type="EMBL" id="JAUJYO010000009">
    <property type="protein sequence ID" value="KAK1307792.1"/>
    <property type="molecule type" value="Genomic_DNA"/>
</dbReference>
<accession>A0AAV9E763</accession>
<dbReference type="AlphaFoldDB" id="A0AAV9E763"/>
<dbReference type="InterPro" id="IPR001680">
    <property type="entry name" value="WD40_rpt"/>
</dbReference>
<evidence type="ECO:0000313" key="4">
    <source>
        <dbReference type="Proteomes" id="UP001180020"/>
    </source>
</evidence>
<dbReference type="Proteomes" id="UP001180020">
    <property type="component" value="Unassembled WGS sequence"/>
</dbReference>
<dbReference type="PROSITE" id="PS50082">
    <property type="entry name" value="WD_REPEATS_2"/>
    <property type="match status" value="1"/>
</dbReference>
<comment type="caution">
    <text evidence="3">The sequence shown here is derived from an EMBL/GenBank/DDBJ whole genome shotgun (WGS) entry which is preliminary data.</text>
</comment>
<reference evidence="3" key="2">
    <citation type="submission" date="2023-06" db="EMBL/GenBank/DDBJ databases">
        <authorList>
            <person name="Ma L."/>
            <person name="Liu K.-W."/>
            <person name="Li Z."/>
            <person name="Hsiao Y.-Y."/>
            <person name="Qi Y."/>
            <person name="Fu T."/>
            <person name="Tang G."/>
            <person name="Zhang D."/>
            <person name="Sun W.-H."/>
            <person name="Liu D.-K."/>
            <person name="Li Y."/>
            <person name="Chen G.-Z."/>
            <person name="Liu X.-D."/>
            <person name="Liao X.-Y."/>
            <person name="Jiang Y.-T."/>
            <person name="Yu X."/>
            <person name="Hao Y."/>
            <person name="Huang J."/>
            <person name="Zhao X.-W."/>
            <person name="Ke S."/>
            <person name="Chen Y.-Y."/>
            <person name="Wu W.-L."/>
            <person name="Hsu J.-L."/>
            <person name="Lin Y.-F."/>
            <person name="Huang M.-D."/>
            <person name="Li C.-Y."/>
            <person name="Huang L."/>
            <person name="Wang Z.-W."/>
            <person name="Zhao X."/>
            <person name="Zhong W.-Y."/>
            <person name="Peng D.-H."/>
            <person name="Ahmad S."/>
            <person name="Lan S."/>
            <person name="Zhang J.-S."/>
            <person name="Tsai W.-C."/>
            <person name="Van De Peer Y."/>
            <person name="Liu Z.-J."/>
        </authorList>
    </citation>
    <scope>NUCLEOTIDE SEQUENCE</scope>
    <source>
        <strain evidence="3">CP</strain>
        <tissue evidence="3">Leaves</tissue>
    </source>
</reference>
<sequence length="263" mass="30046">MVNSIESHPHTTLLASSGIENNIKIWTPNAREPAPPVNLEKVSYFFDEATGWGLEIFDVKKRLEGARPKDLVTAEESIRLRVLKDQLRAWNGVLNDVLDCPCWIPSDPNGYSVKSGYSWGRRMPAGTMQGWDHFACLWKITTPLKVKIFPWLLVRERLLTKAFRTKWCPADSTDCAFCGEEMEIVVHLFCHCRVSKGFWQMVSEATSLNDANDRGSMGGGEVYWSARGRQSWSAGWCLRWSRREHGRYGGLEMMRSLTHPTYT</sequence>
<gene>
    <name evidence="3" type="ORF">QJS10_CPA09g00582</name>
</gene>
<feature type="domain" description="Reverse transcriptase zinc-binding" evidence="2">
    <location>
        <begin position="111"/>
        <end position="199"/>
    </location>
</feature>
<proteinExistence type="predicted"/>
<dbReference type="Pfam" id="PF13966">
    <property type="entry name" value="zf-RVT"/>
    <property type="match status" value="1"/>
</dbReference>